<keyword evidence="2" id="KW-0812">Transmembrane</keyword>
<evidence type="ECO:0000256" key="2">
    <source>
        <dbReference type="SAM" id="Phobius"/>
    </source>
</evidence>
<dbReference type="Pfam" id="PF13768">
    <property type="entry name" value="VWA_3"/>
    <property type="match status" value="1"/>
</dbReference>
<evidence type="ECO:0000256" key="1">
    <source>
        <dbReference type="SAM" id="MobiDB-lite"/>
    </source>
</evidence>
<protein>
    <submittedName>
        <fullName evidence="3">Uncharacterized protein</fullName>
    </submittedName>
</protein>
<dbReference type="RefSeq" id="WP_119321472.1">
    <property type="nucleotide sequence ID" value="NZ_AP025739.1"/>
</dbReference>
<name>A0A402CVV3_9BACT</name>
<dbReference type="PANTHER" id="PTHR10338">
    <property type="entry name" value="INTER-ALPHA-TRYPSIN INHIBITOR HEAVY CHAIN FAMILY MEMBER"/>
    <property type="match status" value="1"/>
</dbReference>
<dbReference type="Proteomes" id="UP000287394">
    <property type="component" value="Chromosome"/>
</dbReference>
<dbReference type="PRINTS" id="PR01217">
    <property type="entry name" value="PRICHEXTENSN"/>
</dbReference>
<organism evidence="3 4">
    <name type="scientific">Capsulimonas corticalis</name>
    <dbReference type="NCBI Taxonomy" id="2219043"/>
    <lineage>
        <taxon>Bacteria</taxon>
        <taxon>Bacillati</taxon>
        <taxon>Armatimonadota</taxon>
        <taxon>Armatimonadia</taxon>
        <taxon>Capsulimonadales</taxon>
        <taxon>Capsulimonadaceae</taxon>
        <taxon>Capsulimonas</taxon>
    </lineage>
</organism>
<dbReference type="EMBL" id="AP025739">
    <property type="protein sequence ID" value="BDI30527.1"/>
    <property type="molecule type" value="Genomic_DNA"/>
</dbReference>
<evidence type="ECO:0000313" key="4">
    <source>
        <dbReference type="Proteomes" id="UP000287394"/>
    </source>
</evidence>
<reference evidence="3 4" key="1">
    <citation type="journal article" date="2019" name="Int. J. Syst. Evol. Microbiol.">
        <title>Capsulimonas corticalis gen. nov., sp. nov., an aerobic capsulated bacterium, of a novel bacterial order, Capsulimonadales ord. nov., of the class Armatimonadia of the phylum Armatimonadetes.</title>
        <authorList>
            <person name="Li J."/>
            <person name="Kudo C."/>
            <person name="Tonouchi A."/>
        </authorList>
    </citation>
    <scope>NUCLEOTIDE SEQUENCE [LARGE SCALE GENOMIC DNA]</scope>
    <source>
        <strain evidence="3 4">AX-7</strain>
    </source>
</reference>
<dbReference type="KEGG" id="ccot:CCAX7_25780"/>
<feature type="compositionally biased region" description="Pro residues" evidence="1">
    <location>
        <begin position="68"/>
        <end position="82"/>
    </location>
</feature>
<dbReference type="SMART" id="SM00327">
    <property type="entry name" value="VWA"/>
    <property type="match status" value="1"/>
</dbReference>
<dbReference type="OrthoDB" id="288124at2"/>
<dbReference type="InterPro" id="IPR036465">
    <property type="entry name" value="vWFA_dom_sf"/>
</dbReference>
<evidence type="ECO:0000313" key="3">
    <source>
        <dbReference type="EMBL" id="BDI30527.1"/>
    </source>
</evidence>
<proteinExistence type="predicted"/>
<sequence length="393" mass="40757">MNNPWRRYAAFIGVSVIAHLLVLGGLAWWLTRASGPAAPARAPIAVQIVERPRPDPPKPKPARIAALPTPPTPHAIPSPTPTPKATHPTPRPKPAVQRVTRIFENLPPHPTRGGHASGAAPARRAPAVRHVQGRPQPHTLTTPVPTPQTTPQSGTAEGHDNVAASPAPSPDNGSGDRAHGVGDGAGQGAGVGPGKDSGAGDTGTDDGPPTGPFGVPGGGGGSGPRHIVYVLDVSGSMTSRIDKVREELDTALAGLRPGESFDVLAFSDDVQRMHDGLLDATPANIALAKSFVGELKPLQGTNLQDAMRTALGMPGVNVVFLISDGVPSVKETNTGKLRREIQRRNKNGARIYTVGLAGYNPGKDGVSDFEAADLLRRIAEDSGGTYKTVTLGY</sequence>
<dbReference type="InterPro" id="IPR002035">
    <property type="entry name" value="VWF_A"/>
</dbReference>
<accession>A0A402CVV3</accession>
<keyword evidence="2" id="KW-0472">Membrane</keyword>
<dbReference type="PANTHER" id="PTHR10338:SF108">
    <property type="entry name" value="INTER-ALPHA-TRYPSIN INHIBITOR HEAVY CHAIN H4-LIKE PROTEIN"/>
    <property type="match status" value="1"/>
</dbReference>
<feature type="transmembrane region" description="Helical" evidence="2">
    <location>
        <begin position="7"/>
        <end position="30"/>
    </location>
</feature>
<keyword evidence="4" id="KW-1185">Reference proteome</keyword>
<keyword evidence="2" id="KW-1133">Transmembrane helix</keyword>
<feature type="compositionally biased region" description="Low complexity" evidence="1">
    <location>
        <begin position="113"/>
        <end position="152"/>
    </location>
</feature>
<gene>
    <name evidence="3" type="ORF">CCAX7_25780</name>
</gene>
<dbReference type="AlphaFoldDB" id="A0A402CVV3"/>
<dbReference type="InterPro" id="IPR050934">
    <property type="entry name" value="ITIH"/>
</dbReference>
<dbReference type="PROSITE" id="PS50234">
    <property type="entry name" value="VWFA"/>
    <property type="match status" value="1"/>
</dbReference>
<feature type="region of interest" description="Disordered" evidence="1">
    <location>
        <begin position="50"/>
        <end position="222"/>
    </location>
</feature>
<dbReference type="SUPFAM" id="SSF53300">
    <property type="entry name" value="vWA-like"/>
    <property type="match status" value="1"/>
</dbReference>
<feature type="compositionally biased region" description="Gly residues" evidence="1">
    <location>
        <begin position="181"/>
        <end position="201"/>
    </location>
</feature>
<dbReference type="Gene3D" id="3.40.50.410">
    <property type="entry name" value="von Willebrand factor, type A domain"/>
    <property type="match status" value="1"/>
</dbReference>